<keyword evidence="5" id="KW-1133">Transmembrane helix</keyword>
<dbReference type="GO" id="GO:0005886">
    <property type="term" value="C:plasma membrane"/>
    <property type="evidence" value="ECO:0007669"/>
    <property type="project" value="UniProtKB-SubCell"/>
</dbReference>
<dbReference type="EMBL" id="NMUQ01000002">
    <property type="protein sequence ID" value="OXM14320.1"/>
    <property type="molecule type" value="Genomic_DNA"/>
</dbReference>
<evidence type="ECO:0000313" key="9">
    <source>
        <dbReference type="EMBL" id="OXM14320.1"/>
    </source>
</evidence>
<dbReference type="CDD" id="cd06225">
    <property type="entry name" value="HAMP"/>
    <property type="match status" value="1"/>
</dbReference>
<dbReference type="OrthoDB" id="9759601at2"/>
<dbReference type="InterPro" id="IPR003607">
    <property type="entry name" value="HD/PDEase_dom"/>
</dbReference>
<evidence type="ECO:0000256" key="1">
    <source>
        <dbReference type="ARBA" id="ARBA00004236"/>
    </source>
</evidence>
<feature type="domain" description="HD-GYP" evidence="8">
    <location>
        <begin position="305"/>
        <end position="503"/>
    </location>
</feature>
<dbReference type="InterPro" id="IPR003660">
    <property type="entry name" value="HAMP_dom"/>
</dbReference>
<comment type="subcellular location">
    <subcellularLocation>
        <location evidence="1">Cell membrane</location>
    </subcellularLocation>
</comment>
<dbReference type="Pfam" id="PF00672">
    <property type="entry name" value="HAMP"/>
    <property type="match status" value="1"/>
</dbReference>
<comment type="caution">
    <text evidence="9">The sequence shown here is derived from an EMBL/GenBank/DDBJ whole genome shotgun (WGS) entry which is preliminary data.</text>
</comment>
<feature type="compositionally biased region" description="Low complexity" evidence="4">
    <location>
        <begin position="515"/>
        <end position="524"/>
    </location>
</feature>
<feature type="transmembrane region" description="Helical" evidence="5">
    <location>
        <begin position="227"/>
        <end position="249"/>
    </location>
</feature>
<feature type="domain" description="HD" evidence="7">
    <location>
        <begin position="327"/>
        <end position="452"/>
    </location>
</feature>
<feature type="transmembrane region" description="Helical" evidence="5">
    <location>
        <begin position="135"/>
        <end position="156"/>
    </location>
</feature>
<evidence type="ECO:0000259" key="8">
    <source>
        <dbReference type="PROSITE" id="PS51832"/>
    </source>
</evidence>
<dbReference type="InterPro" id="IPR037522">
    <property type="entry name" value="HD_GYP_dom"/>
</dbReference>
<feature type="transmembrane region" description="Helical" evidence="5">
    <location>
        <begin position="104"/>
        <end position="123"/>
    </location>
</feature>
<evidence type="ECO:0000259" key="6">
    <source>
        <dbReference type="PROSITE" id="PS50885"/>
    </source>
</evidence>
<dbReference type="CDD" id="cd00077">
    <property type="entry name" value="HDc"/>
    <property type="match status" value="1"/>
</dbReference>
<dbReference type="SMART" id="SM00304">
    <property type="entry name" value="HAMP"/>
    <property type="match status" value="1"/>
</dbReference>
<dbReference type="RefSeq" id="WP_089525144.1">
    <property type="nucleotide sequence ID" value="NZ_NMUQ01000002.1"/>
</dbReference>
<feature type="region of interest" description="Disordered" evidence="4">
    <location>
        <begin position="505"/>
        <end position="532"/>
    </location>
</feature>
<proteinExistence type="predicted"/>
<sequence length="532" mass="58289">MPTYRFFIYQLLRNYIAGSALAVVGVGGAIIGMSLELHPGQPTVILLILLLSVCCMLVVEGITFRRHLEPIHRLFQMTERDNATIRKAYFRTHRLPGLAVRRTLGPHMLGFVLPAVALTLTSRQLGWIEIPNGQLAIAVFASILIASLHAVIEYFLTAQAIRPLLMTIKSYGDPLAHSELSLKGKVLVAIPFKFQLSIFVIGALPVLLFVLSTQVRLTAKGDSSTGYWAWSGLVLIVSLGFASYAAWLLGRNVKQPIEELYGMMKLVRKGNLSVTVPDLYSDEFSRLVDGFNHMVHGLGERERMNEQLLQSYFSTLAAALDARDPYTAGHSQRVAAYALMIGRVEGLAISELDVLNKTALLHDIGKIGVRDNVLLKEGKLTDEEFDQIKLHTVMGENILRQIEPQEAMAAFLPGVRSHHERYDGKGYPDGLAGEEIPLMGRIIAVADAYDAMTSDRPYRKGMPAARALAILDEGCGTQWDPKYARTFIRAMGGLEHPGQVTLLTKRDSGSDTAVGGAEPGADAAPGERSKSS</sequence>
<feature type="transmembrane region" description="Helical" evidence="5">
    <location>
        <begin position="44"/>
        <end position="64"/>
    </location>
</feature>
<dbReference type="Gene3D" id="6.10.340.10">
    <property type="match status" value="1"/>
</dbReference>
<keyword evidence="2" id="KW-1003">Cell membrane</keyword>
<evidence type="ECO:0000256" key="2">
    <source>
        <dbReference type="ARBA" id="ARBA00022475"/>
    </source>
</evidence>
<accession>A0A229NWQ7</accession>
<protein>
    <submittedName>
        <fullName evidence="9">Uncharacterized protein</fullName>
    </submittedName>
</protein>
<evidence type="ECO:0000256" key="5">
    <source>
        <dbReference type="SAM" id="Phobius"/>
    </source>
</evidence>
<dbReference type="InterPro" id="IPR006674">
    <property type="entry name" value="HD_domain"/>
</dbReference>
<gene>
    <name evidence="9" type="ORF">CGZ75_15315</name>
</gene>
<evidence type="ECO:0000256" key="3">
    <source>
        <dbReference type="ARBA" id="ARBA00023136"/>
    </source>
</evidence>
<evidence type="ECO:0000259" key="7">
    <source>
        <dbReference type="PROSITE" id="PS51831"/>
    </source>
</evidence>
<dbReference type="GO" id="GO:0007165">
    <property type="term" value="P:signal transduction"/>
    <property type="evidence" value="ECO:0007669"/>
    <property type="project" value="InterPro"/>
</dbReference>
<feature type="transmembrane region" description="Helical" evidence="5">
    <location>
        <begin position="12"/>
        <end position="32"/>
    </location>
</feature>
<reference evidence="9 10" key="1">
    <citation type="submission" date="2017-07" db="EMBL/GenBank/DDBJ databases">
        <title>Paenibacillus herberti R33 genome sequencing and assembly.</title>
        <authorList>
            <person name="Su W."/>
        </authorList>
    </citation>
    <scope>NUCLEOTIDE SEQUENCE [LARGE SCALE GENOMIC DNA]</scope>
    <source>
        <strain evidence="9 10">R33</strain>
    </source>
</reference>
<feature type="transmembrane region" description="Helical" evidence="5">
    <location>
        <begin position="194"/>
        <end position="215"/>
    </location>
</feature>
<dbReference type="PANTHER" id="PTHR43155">
    <property type="entry name" value="CYCLIC DI-GMP PHOSPHODIESTERASE PA4108-RELATED"/>
    <property type="match status" value="1"/>
</dbReference>
<dbReference type="Gene3D" id="1.10.3210.10">
    <property type="entry name" value="Hypothetical protein af1432"/>
    <property type="match status" value="1"/>
</dbReference>
<name>A0A229NWQ7_9BACL</name>
<feature type="domain" description="HAMP" evidence="6">
    <location>
        <begin position="251"/>
        <end position="303"/>
    </location>
</feature>
<evidence type="ECO:0000313" key="10">
    <source>
        <dbReference type="Proteomes" id="UP000215145"/>
    </source>
</evidence>
<keyword evidence="3 5" id="KW-0472">Membrane</keyword>
<dbReference type="PROSITE" id="PS51831">
    <property type="entry name" value="HD"/>
    <property type="match status" value="1"/>
</dbReference>
<dbReference type="SMART" id="SM00471">
    <property type="entry name" value="HDc"/>
    <property type="match status" value="1"/>
</dbReference>
<dbReference type="AlphaFoldDB" id="A0A229NWQ7"/>
<keyword evidence="5" id="KW-0812">Transmembrane</keyword>
<dbReference type="PROSITE" id="PS50885">
    <property type="entry name" value="HAMP"/>
    <property type="match status" value="1"/>
</dbReference>
<dbReference type="PANTHER" id="PTHR43155:SF2">
    <property type="entry name" value="CYCLIC DI-GMP PHOSPHODIESTERASE PA4108"/>
    <property type="match status" value="1"/>
</dbReference>
<dbReference type="Pfam" id="PF13487">
    <property type="entry name" value="HD_5"/>
    <property type="match status" value="1"/>
</dbReference>
<dbReference type="Proteomes" id="UP000215145">
    <property type="component" value="Unassembled WGS sequence"/>
</dbReference>
<evidence type="ECO:0000256" key="4">
    <source>
        <dbReference type="SAM" id="MobiDB-lite"/>
    </source>
</evidence>
<organism evidence="9 10">
    <name type="scientific">Paenibacillus herberti</name>
    <dbReference type="NCBI Taxonomy" id="1619309"/>
    <lineage>
        <taxon>Bacteria</taxon>
        <taxon>Bacillati</taxon>
        <taxon>Bacillota</taxon>
        <taxon>Bacilli</taxon>
        <taxon>Bacillales</taxon>
        <taxon>Paenibacillaceae</taxon>
        <taxon>Paenibacillus</taxon>
    </lineage>
</organism>
<dbReference type="PROSITE" id="PS51832">
    <property type="entry name" value="HD_GYP"/>
    <property type="match status" value="1"/>
</dbReference>
<dbReference type="SUPFAM" id="SSF109604">
    <property type="entry name" value="HD-domain/PDEase-like"/>
    <property type="match status" value="1"/>
</dbReference>
<dbReference type="SUPFAM" id="SSF158472">
    <property type="entry name" value="HAMP domain-like"/>
    <property type="match status" value="1"/>
</dbReference>
<keyword evidence="10" id="KW-1185">Reference proteome</keyword>